<dbReference type="GO" id="GO:0008270">
    <property type="term" value="F:zinc ion binding"/>
    <property type="evidence" value="ECO:0007669"/>
    <property type="project" value="UniProtKB-KW"/>
</dbReference>
<evidence type="ECO:0000256" key="1">
    <source>
        <dbReference type="ARBA" id="ARBA00022723"/>
    </source>
</evidence>
<dbReference type="Pfam" id="PF01412">
    <property type="entry name" value="ArfGap"/>
    <property type="match status" value="1"/>
</dbReference>
<feature type="compositionally biased region" description="Acidic residues" evidence="6">
    <location>
        <begin position="417"/>
        <end position="428"/>
    </location>
</feature>
<dbReference type="InterPro" id="IPR045258">
    <property type="entry name" value="ACAP1/2/3-like"/>
</dbReference>
<feature type="compositionally biased region" description="Polar residues" evidence="6">
    <location>
        <begin position="272"/>
        <end position="285"/>
    </location>
</feature>
<sequence>MKGSCPRRWFSITDSQLVYRKRSKDNLTIMEEDLRLCTIRPQPDLDRRFCFEVLSPARSHILQADSEEECQMWVQALNASISHAYKTANSGMDQMDRDHGKGTSTSAVAQVNSSQGNKDGQSSGSKQSKTKIRMEQLLAIPGNSQCCDCGAAEPRWASINLGCTLCIECSGIHRSFGVHMSKVRSITLDTWEPEQLKVMLELGNAVVNGIYEGAVDESIAVRAKPDSNRAVREGWIRAKYVDKAFVKKLPGVTRANKLNKWSVRKKSRRSPARSTALQKTRSSPGSALCKATSLPGNLTSSSPVGHSTSEKNSPQSKDSGGEDSVLSGSGSADEDEGSLTSDMMEAVMSVSGGSMTKSMSGRGNGGGGGDTGSNIGDSGIADTASFNSEAGSDSKRIVFDVDRPAPLKGLNKTLDLESSDDSCQDFDDAEENLTTDTSAGAAGSRSAMTDRSSGVDCSPEDESTTSWEDMSRLDPHLLLYKACGARNLPVMLQALANKADPNWVNLDDGGRTPIMRAVITGSMATCEFLLLNNAKLDRKDRHGQTPLHHATILGHTGQVCQLLKRRADLNAKDNQQRTPLMIAVDNANADIVTLLRLAKFDEEMKESEGYLANPADDTFQDVFRDFTNMASNNPEKLKRK</sequence>
<feature type="compositionally biased region" description="Polar residues" evidence="6">
    <location>
        <begin position="294"/>
        <end position="318"/>
    </location>
</feature>
<feature type="compositionally biased region" description="Basic residues" evidence="6">
    <location>
        <begin position="262"/>
        <end position="271"/>
    </location>
</feature>
<dbReference type="InterPro" id="IPR037278">
    <property type="entry name" value="ARFGAP/RecO"/>
</dbReference>
<dbReference type="InterPro" id="IPR001164">
    <property type="entry name" value="ArfGAP_dom"/>
</dbReference>
<dbReference type="SMART" id="SM00248">
    <property type="entry name" value="ANK"/>
    <property type="match status" value="3"/>
</dbReference>
<evidence type="ECO:0000259" key="7">
    <source>
        <dbReference type="PROSITE" id="PS50003"/>
    </source>
</evidence>
<dbReference type="FunFam" id="2.30.29.30:FF:000384">
    <property type="entry name" value="Uncharacterized protein, isoform A"/>
    <property type="match status" value="1"/>
</dbReference>
<dbReference type="PROSITE" id="PS50297">
    <property type="entry name" value="ANK_REP_REGION"/>
    <property type="match status" value="1"/>
</dbReference>
<feature type="region of interest" description="Disordered" evidence="6">
    <location>
        <begin position="434"/>
        <end position="469"/>
    </location>
</feature>
<dbReference type="InterPro" id="IPR038508">
    <property type="entry name" value="ArfGAP_dom_sf"/>
</dbReference>
<keyword evidence="4" id="KW-0040">ANK repeat</keyword>
<dbReference type="InterPro" id="IPR011993">
    <property type="entry name" value="PH-like_dom_sf"/>
</dbReference>
<dbReference type="Pfam" id="PF12796">
    <property type="entry name" value="Ank_2"/>
    <property type="match status" value="1"/>
</dbReference>
<proteinExistence type="predicted"/>
<dbReference type="PANTHER" id="PTHR23180">
    <property type="entry name" value="CENTAURIN/ARF"/>
    <property type="match status" value="1"/>
</dbReference>
<accession>A0AAE0Y9M8</accession>
<feature type="region of interest" description="Disordered" evidence="6">
    <location>
        <begin position="90"/>
        <end position="130"/>
    </location>
</feature>
<organism evidence="9 10">
    <name type="scientific">Elysia crispata</name>
    <name type="common">lettuce slug</name>
    <dbReference type="NCBI Taxonomy" id="231223"/>
    <lineage>
        <taxon>Eukaryota</taxon>
        <taxon>Metazoa</taxon>
        <taxon>Spiralia</taxon>
        <taxon>Lophotrochozoa</taxon>
        <taxon>Mollusca</taxon>
        <taxon>Gastropoda</taxon>
        <taxon>Heterobranchia</taxon>
        <taxon>Euthyneura</taxon>
        <taxon>Panpulmonata</taxon>
        <taxon>Sacoglossa</taxon>
        <taxon>Placobranchoidea</taxon>
        <taxon>Plakobranchidae</taxon>
        <taxon>Elysia</taxon>
    </lineage>
</organism>
<feature type="compositionally biased region" description="Low complexity" evidence="6">
    <location>
        <begin position="112"/>
        <end position="127"/>
    </location>
</feature>
<protein>
    <submittedName>
        <fullName evidence="9">Uncharacterized protein</fullName>
    </submittedName>
</protein>
<dbReference type="Gene3D" id="1.10.220.150">
    <property type="entry name" value="Arf GTPase activating protein"/>
    <property type="match status" value="1"/>
</dbReference>
<dbReference type="Gene3D" id="2.30.29.30">
    <property type="entry name" value="Pleckstrin-homology domain (PH domain)/Phosphotyrosine-binding domain (PTB)"/>
    <property type="match status" value="1"/>
</dbReference>
<reference evidence="9" key="1">
    <citation type="journal article" date="2023" name="G3 (Bethesda)">
        <title>A reference genome for the long-term kleptoplast-retaining sea slug Elysia crispata morphotype clarki.</title>
        <authorList>
            <person name="Eastman K.E."/>
            <person name="Pendleton A.L."/>
            <person name="Shaikh M.A."/>
            <person name="Suttiyut T."/>
            <person name="Ogas R."/>
            <person name="Tomko P."/>
            <person name="Gavelis G."/>
            <person name="Widhalm J.R."/>
            <person name="Wisecaver J.H."/>
        </authorList>
    </citation>
    <scope>NUCLEOTIDE SEQUENCE</scope>
    <source>
        <strain evidence="9">ECLA1</strain>
    </source>
</reference>
<evidence type="ECO:0000313" key="10">
    <source>
        <dbReference type="Proteomes" id="UP001283361"/>
    </source>
</evidence>
<dbReference type="SUPFAM" id="SSF48403">
    <property type="entry name" value="Ankyrin repeat"/>
    <property type="match status" value="1"/>
</dbReference>
<feature type="region of interest" description="Disordered" evidence="6">
    <location>
        <begin position="409"/>
        <end position="428"/>
    </location>
</feature>
<evidence type="ECO:0000256" key="6">
    <source>
        <dbReference type="SAM" id="MobiDB-lite"/>
    </source>
</evidence>
<dbReference type="PROSITE" id="PS50115">
    <property type="entry name" value="ARFGAP"/>
    <property type="match status" value="1"/>
</dbReference>
<evidence type="ECO:0000256" key="3">
    <source>
        <dbReference type="ARBA" id="ARBA00022833"/>
    </source>
</evidence>
<evidence type="ECO:0000256" key="2">
    <source>
        <dbReference type="ARBA" id="ARBA00022771"/>
    </source>
</evidence>
<feature type="repeat" description="ANK" evidence="4">
    <location>
        <begin position="509"/>
        <end position="541"/>
    </location>
</feature>
<dbReference type="AlphaFoldDB" id="A0AAE0Y9M8"/>
<dbReference type="Gene3D" id="1.25.40.20">
    <property type="entry name" value="Ankyrin repeat-containing domain"/>
    <property type="match status" value="1"/>
</dbReference>
<evidence type="ECO:0000256" key="4">
    <source>
        <dbReference type="PROSITE-ProRule" id="PRU00023"/>
    </source>
</evidence>
<gene>
    <name evidence="9" type="ORF">RRG08_066816</name>
</gene>
<evidence type="ECO:0000259" key="8">
    <source>
        <dbReference type="PROSITE" id="PS50115"/>
    </source>
</evidence>
<dbReference type="SMART" id="SM00105">
    <property type="entry name" value="ArfGap"/>
    <property type="match status" value="1"/>
</dbReference>
<evidence type="ECO:0000256" key="5">
    <source>
        <dbReference type="PROSITE-ProRule" id="PRU00288"/>
    </source>
</evidence>
<feature type="repeat" description="ANK" evidence="4">
    <location>
        <begin position="542"/>
        <end position="574"/>
    </location>
</feature>
<name>A0AAE0Y9M8_9GAST</name>
<dbReference type="SUPFAM" id="SSF50729">
    <property type="entry name" value="PH domain-like"/>
    <property type="match status" value="1"/>
</dbReference>
<keyword evidence="10" id="KW-1185">Reference proteome</keyword>
<dbReference type="GO" id="GO:0005096">
    <property type="term" value="F:GTPase activator activity"/>
    <property type="evidence" value="ECO:0007669"/>
    <property type="project" value="InterPro"/>
</dbReference>
<dbReference type="InterPro" id="IPR036770">
    <property type="entry name" value="Ankyrin_rpt-contain_sf"/>
</dbReference>
<dbReference type="SMART" id="SM00233">
    <property type="entry name" value="PH"/>
    <property type="match status" value="1"/>
</dbReference>
<feature type="region of interest" description="Disordered" evidence="6">
    <location>
        <begin position="353"/>
        <end position="392"/>
    </location>
</feature>
<dbReference type="Pfam" id="PF00169">
    <property type="entry name" value="PH"/>
    <property type="match status" value="1"/>
</dbReference>
<feature type="domain" description="PH" evidence="7">
    <location>
        <begin position="1"/>
        <end position="82"/>
    </location>
</feature>
<feature type="domain" description="Arf-GAP" evidence="8">
    <location>
        <begin position="131"/>
        <end position="253"/>
    </location>
</feature>
<dbReference type="PRINTS" id="PR00405">
    <property type="entry name" value="REVINTRACTNG"/>
</dbReference>
<dbReference type="Proteomes" id="UP001283361">
    <property type="component" value="Unassembled WGS sequence"/>
</dbReference>
<evidence type="ECO:0000313" key="9">
    <source>
        <dbReference type="EMBL" id="KAK3738015.1"/>
    </source>
</evidence>
<feature type="compositionally biased region" description="Gly residues" evidence="6">
    <location>
        <begin position="362"/>
        <end position="371"/>
    </location>
</feature>
<dbReference type="InterPro" id="IPR002110">
    <property type="entry name" value="Ankyrin_rpt"/>
</dbReference>
<dbReference type="CDD" id="cd13250">
    <property type="entry name" value="PH_ACAP"/>
    <property type="match status" value="1"/>
</dbReference>
<dbReference type="EMBL" id="JAWDGP010006607">
    <property type="protein sequence ID" value="KAK3738015.1"/>
    <property type="molecule type" value="Genomic_DNA"/>
</dbReference>
<dbReference type="PROSITE" id="PS50088">
    <property type="entry name" value="ANK_REPEAT"/>
    <property type="match status" value="2"/>
</dbReference>
<dbReference type="CDD" id="cd08835">
    <property type="entry name" value="ArfGap_ACAP"/>
    <property type="match status" value="1"/>
</dbReference>
<dbReference type="InterPro" id="IPR001849">
    <property type="entry name" value="PH_domain"/>
</dbReference>
<dbReference type="SUPFAM" id="SSF57863">
    <property type="entry name" value="ArfGap/RecO-like zinc finger"/>
    <property type="match status" value="1"/>
</dbReference>
<dbReference type="PROSITE" id="PS50003">
    <property type="entry name" value="PH_DOMAIN"/>
    <property type="match status" value="1"/>
</dbReference>
<keyword evidence="3" id="KW-0862">Zinc</keyword>
<dbReference type="FunFam" id="1.10.220.150:FF:000007">
    <property type="entry name" value="Arf-GAP with coiled-coil, ANK repeat and PH domain-containing protein 2"/>
    <property type="match status" value="1"/>
</dbReference>
<keyword evidence="2 5" id="KW-0863">Zinc-finger</keyword>
<feature type="region of interest" description="Disordered" evidence="6">
    <location>
        <begin position="260"/>
        <end position="339"/>
    </location>
</feature>
<comment type="caution">
    <text evidence="9">The sequence shown here is derived from an EMBL/GenBank/DDBJ whole genome shotgun (WGS) entry which is preliminary data.</text>
</comment>
<keyword evidence="1" id="KW-0479">Metal-binding</keyword>
<dbReference type="PANTHER" id="PTHR23180:SF399">
    <property type="entry name" value="BLOWN FUSE, ISOFORM A-RELATED"/>
    <property type="match status" value="1"/>
</dbReference>
<feature type="compositionally biased region" description="Polar residues" evidence="6">
    <location>
        <begin position="102"/>
        <end position="111"/>
    </location>
</feature>